<dbReference type="KEGG" id="sap:Sulac_0958"/>
<evidence type="ECO:0000313" key="1">
    <source>
        <dbReference type="EMBL" id="AEW04460.1"/>
    </source>
</evidence>
<organism evidence="1 2">
    <name type="scientific">Sulfobacillus acidophilus (strain ATCC 700253 / DSM 10332 / NAL)</name>
    <dbReference type="NCBI Taxonomy" id="679936"/>
    <lineage>
        <taxon>Bacteria</taxon>
        <taxon>Bacillati</taxon>
        <taxon>Bacillota</taxon>
        <taxon>Clostridia</taxon>
        <taxon>Eubacteriales</taxon>
        <taxon>Clostridiales Family XVII. Incertae Sedis</taxon>
        <taxon>Sulfobacillus</taxon>
    </lineage>
</organism>
<name>G8TST3_SULAD</name>
<dbReference type="EMBL" id="CP003179">
    <property type="protein sequence ID" value="AEW04460.1"/>
    <property type="molecule type" value="Genomic_DNA"/>
</dbReference>
<dbReference type="AlphaFoldDB" id="G8TST3"/>
<dbReference type="PATRIC" id="fig|679936.5.peg.1014"/>
<gene>
    <name evidence="1" type="ordered locus">Sulac_0958</name>
</gene>
<dbReference type="Proteomes" id="UP000005439">
    <property type="component" value="Chromosome"/>
</dbReference>
<reference evidence="1 2" key="2">
    <citation type="journal article" date="2012" name="Stand. Genomic Sci.">
        <title>Complete genome sequence of the moderately thermophilic mineral-sulfide-oxidizing firmicute Sulfobacillus acidophilus type strain (NAL(T)).</title>
        <authorList>
            <person name="Anderson I."/>
            <person name="Chertkov O."/>
            <person name="Chen A."/>
            <person name="Saunders E."/>
            <person name="Lapidus A."/>
            <person name="Nolan M."/>
            <person name="Lucas S."/>
            <person name="Hammon N."/>
            <person name="Deshpande S."/>
            <person name="Cheng J.F."/>
            <person name="Han C."/>
            <person name="Tapia R."/>
            <person name="Goodwin L.A."/>
            <person name="Pitluck S."/>
            <person name="Liolios K."/>
            <person name="Pagani I."/>
            <person name="Ivanova N."/>
            <person name="Mikhailova N."/>
            <person name="Pati A."/>
            <person name="Palaniappan K."/>
            <person name="Land M."/>
            <person name="Pan C."/>
            <person name="Rohde M."/>
            <person name="Pukall R."/>
            <person name="Goker M."/>
            <person name="Detter J.C."/>
            <person name="Woyke T."/>
            <person name="Bristow J."/>
            <person name="Eisen J.A."/>
            <person name="Markowitz V."/>
            <person name="Hugenholtz P."/>
            <person name="Kyrpides N.C."/>
            <person name="Klenk H.P."/>
            <person name="Mavromatis K."/>
        </authorList>
    </citation>
    <scope>NUCLEOTIDE SEQUENCE [LARGE SCALE GENOMIC DNA]</scope>
    <source>
        <strain evidence="2">ATCC 700253 / DSM 10332 / NAL</strain>
    </source>
</reference>
<protein>
    <submittedName>
        <fullName evidence="1">Uncharacterized protein</fullName>
    </submittedName>
</protein>
<accession>G8TST3</accession>
<keyword evidence="2" id="KW-1185">Reference proteome</keyword>
<proteinExistence type="predicted"/>
<evidence type="ECO:0000313" key="2">
    <source>
        <dbReference type="Proteomes" id="UP000005439"/>
    </source>
</evidence>
<dbReference type="HOGENOM" id="CLU_2653115_0_0_9"/>
<sequence length="76" mass="8377">MSRIRLHVGPRQLAQSPPFAIDNGWQPKPVPVLATDPPDADVIAGPLPTRGGMRIVVYNRSLEPVWVELPWPGTED</sequence>
<reference evidence="2" key="1">
    <citation type="submission" date="2011-12" db="EMBL/GenBank/DDBJ databases">
        <title>The complete genome of chromosome of Sulfobacillus acidophilus DSM 10332.</title>
        <authorList>
            <person name="Lucas S."/>
            <person name="Han J."/>
            <person name="Lapidus A."/>
            <person name="Bruce D."/>
            <person name="Goodwin L."/>
            <person name="Pitluck S."/>
            <person name="Peters L."/>
            <person name="Kyrpides N."/>
            <person name="Mavromatis K."/>
            <person name="Ivanova N."/>
            <person name="Mikhailova N."/>
            <person name="Chertkov O."/>
            <person name="Saunders E."/>
            <person name="Detter J.C."/>
            <person name="Tapia R."/>
            <person name="Han C."/>
            <person name="Land M."/>
            <person name="Hauser L."/>
            <person name="Markowitz V."/>
            <person name="Cheng J.-F."/>
            <person name="Hugenholtz P."/>
            <person name="Woyke T."/>
            <person name="Wu D."/>
            <person name="Pukall R."/>
            <person name="Gehrich-Schroeter G."/>
            <person name="Schneider S."/>
            <person name="Klenk H.-P."/>
            <person name="Eisen J.A."/>
        </authorList>
    </citation>
    <scope>NUCLEOTIDE SEQUENCE [LARGE SCALE GENOMIC DNA]</scope>
    <source>
        <strain evidence="2">ATCC 700253 / DSM 10332 / NAL</strain>
    </source>
</reference>
<dbReference type="STRING" id="679936.Sulac_0958"/>